<proteinExistence type="predicted"/>
<dbReference type="PANTHER" id="PTHR11803">
    <property type="entry name" value="2-IMINOBUTANOATE/2-IMINOPROPANOATE DEAMINASE RIDA"/>
    <property type="match status" value="1"/>
</dbReference>
<dbReference type="Proteomes" id="UP000228945">
    <property type="component" value="Chromosome"/>
</dbReference>
<dbReference type="RefSeq" id="WP_099620839.1">
    <property type="nucleotide sequence ID" value="NZ_CP024201.1"/>
</dbReference>
<accession>A0A2D2AU89</accession>
<dbReference type="PANTHER" id="PTHR11803:SF44">
    <property type="entry name" value="RUTC FAMILY PROTEIN YJGH"/>
    <property type="match status" value="1"/>
</dbReference>
<dbReference type="CDD" id="cd00448">
    <property type="entry name" value="YjgF_YER057c_UK114_family"/>
    <property type="match status" value="1"/>
</dbReference>
<dbReference type="KEGG" id="cmb:CSW64_03725"/>
<keyword evidence="2" id="KW-1185">Reference proteome</keyword>
<evidence type="ECO:0000313" key="1">
    <source>
        <dbReference type="EMBL" id="ATQ41582.1"/>
    </source>
</evidence>
<dbReference type="InterPro" id="IPR006175">
    <property type="entry name" value="YjgF/YER057c/UK114"/>
</dbReference>
<gene>
    <name evidence="1" type="ORF">CSW64_03725</name>
</gene>
<dbReference type="OrthoDB" id="9799840at2"/>
<organism evidence="1 2">
    <name type="scientific">Caulobacter mirabilis</name>
    <dbReference type="NCBI Taxonomy" id="69666"/>
    <lineage>
        <taxon>Bacteria</taxon>
        <taxon>Pseudomonadati</taxon>
        <taxon>Pseudomonadota</taxon>
        <taxon>Alphaproteobacteria</taxon>
        <taxon>Caulobacterales</taxon>
        <taxon>Caulobacteraceae</taxon>
        <taxon>Caulobacter</taxon>
    </lineage>
</organism>
<sequence length="127" mass="13519">MPTRIVNAPDAPAAAGGYAQALEVTGAERLLFVSGQIPVAPDGSMAADFPGQARQAWANLEAQLRAAGMGLDNLVKLTVFLSDRRWAMDNRAIRQEVLGDRRVAMTVVIAGIFDEAWLLEIEAVAAA</sequence>
<dbReference type="Gene3D" id="3.30.1330.40">
    <property type="entry name" value="RutC-like"/>
    <property type="match status" value="1"/>
</dbReference>
<dbReference type="EMBL" id="CP024201">
    <property type="protein sequence ID" value="ATQ41582.1"/>
    <property type="molecule type" value="Genomic_DNA"/>
</dbReference>
<dbReference type="Pfam" id="PF01042">
    <property type="entry name" value="Ribonuc_L-PSP"/>
    <property type="match status" value="1"/>
</dbReference>
<name>A0A2D2AU89_9CAUL</name>
<dbReference type="GO" id="GO:0019239">
    <property type="term" value="F:deaminase activity"/>
    <property type="evidence" value="ECO:0007669"/>
    <property type="project" value="TreeGrafter"/>
</dbReference>
<dbReference type="AlphaFoldDB" id="A0A2D2AU89"/>
<dbReference type="InterPro" id="IPR035959">
    <property type="entry name" value="RutC-like_sf"/>
</dbReference>
<evidence type="ECO:0000313" key="2">
    <source>
        <dbReference type="Proteomes" id="UP000228945"/>
    </source>
</evidence>
<dbReference type="GO" id="GO:0005829">
    <property type="term" value="C:cytosol"/>
    <property type="evidence" value="ECO:0007669"/>
    <property type="project" value="TreeGrafter"/>
</dbReference>
<dbReference type="SUPFAM" id="SSF55298">
    <property type="entry name" value="YjgF-like"/>
    <property type="match status" value="1"/>
</dbReference>
<reference evidence="1 2" key="1">
    <citation type="submission" date="2017-10" db="EMBL/GenBank/DDBJ databases">
        <title>Genome sequence of Caulobacter mirabilis FWC38.</title>
        <authorList>
            <person name="Fiebig A."/>
            <person name="Crosson S."/>
        </authorList>
    </citation>
    <scope>NUCLEOTIDE SEQUENCE [LARGE SCALE GENOMIC DNA]</scope>
    <source>
        <strain evidence="1 2">FWC 38</strain>
    </source>
</reference>
<protein>
    <submittedName>
        <fullName evidence="1">Enamine deaminase RidA</fullName>
    </submittedName>
</protein>